<evidence type="ECO:0000256" key="1">
    <source>
        <dbReference type="ARBA" id="ARBA00007734"/>
    </source>
</evidence>
<dbReference type="InterPro" id="IPR023346">
    <property type="entry name" value="Lysozyme-like_dom_sf"/>
</dbReference>
<comment type="similarity">
    <text evidence="1">Belongs to the transglycosylase Slt family.</text>
</comment>
<dbReference type="InterPro" id="IPR037061">
    <property type="entry name" value="Lytic_TGlycoase_superhlx_L_sf"/>
</dbReference>
<feature type="domain" description="Transglycosylase SLT" evidence="4">
    <location>
        <begin position="515"/>
        <end position="622"/>
    </location>
</feature>
<dbReference type="Gene3D" id="1.25.20.10">
    <property type="entry name" value="Bacterial muramidases"/>
    <property type="match status" value="1"/>
</dbReference>
<dbReference type="EMBL" id="CP019434">
    <property type="protein sequence ID" value="APZ41842.1"/>
    <property type="molecule type" value="Genomic_DNA"/>
</dbReference>
<evidence type="ECO:0000313" key="6">
    <source>
        <dbReference type="Proteomes" id="UP000243807"/>
    </source>
</evidence>
<reference evidence="5 6" key="1">
    <citation type="submission" date="2017-01" db="EMBL/GenBank/DDBJ databases">
        <title>Draft sequence of Acidihalobacter ferrooxidans strain DSM 14175 (strain V8).</title>
        <authorList>
            <person name="Khaleque H.N."/>
            <person name="Ramsay J.P."/>
            <person name="Murphy R.J.T."/>
            <person name="Kaksonen A.H."/>
            <person name="Boxall N.J."/>
            <person name="Watkin E.L.J."/>
        </authorList>
    </citation>
    <scope>NUCLEOTIDE SEQUENCE [LARGE SCALE GENOMIC DNA]</scope>
    <source>
        <strain evidence="5 6">V8</strain>
    </source>
</reference>
<gene>
    <name evidence="5" type="ORF">BW247_00970</name>
</gene>
<feature type="chain" id="PRO_5012569013" description="Transglycosylase SLT domain-containing protein" evidence="3">
    <location>
        <begin position="51"/>
        <end position="684"/>
    </location>
</feature>
<dbReference type="SUPFAM" id="SSF53955">
    <property type="entry name" value="Lysozyme-like"/>
    <property type="match status" value="1"/>
</dbReference>
<dbReference type="AlphaFoldDB" id="A0A1P8UDA5"/>
<dbReference type="Proteomes" id="UP000243807">
    <property type="component" value="Chromosome"/>
</dbReference>
<organism evidence="5 6">
    <name type="scientific">Acidihalobacter ferrooxydans</name>
    <dbReference type="NCBI Taxonomy" id="1765967"/>
    <lineage>
        <taxon>Bacteria</taxon>
        <taxon>Pseudomonadati</taxon>
        <taxon>Pseudomonadota</taxon>
        <taxon>Gammaproteobacteria</taxon>
        <taxon>Chromatiales</taxon>
        <taxon>Ectothiorhodospiraceae</taxon>
        <taxon>Acidihalobacter</taxon>
    </lineage>
</organism>
<keyword evidence="2 3" id="KW-0732">Signal</keyword>
<dbReference type="SUPFAM" id="SSF48435">
    <property type="entry name" value="Bacterial muramidases"/>
    <property type="match status" value="1"/>
</dbReference>
<proteinExistence type="inferred from homology"/>
<dbReference type="RefSeq" id="WP_076835189.1">
    <property type="nucleotide sequence ID" value="NZ_CP019434.1"/>
</dbReference>
<dbReference type="KEGG" id="afy:BW247_00970"/>
<evidence type="ECO:0000259" key="4">
    <source>
        <dbReference type="Pfam" id="PF01464"/>
    </source>
</evidence>
<dbReference type="PANTHER" id="PTHR37423">
    <property type="entry name" value="SOLUBLE LYTIC MUREIN TRANSGLYCOSYLASE-RELATED"/>
    <property type="match status" value="1"/>
</dbReference>
<protein>
    <recommendedName>
        <fullName evidence="4">Transglycosylase SLT domain-containing protein</fullName>
    </recommendedName>
</protein>
<evidence type="ECO:0000256" key="2">
    <source>
        <dbReference type="ARBA" id="ARBA00022729"/>
    </source>
</evidence>
<dbReference type="GO" id="GO:0042597">
    <property type="term" value="C:periplasmic space"/>
    <property type="evidence" value="ECO:0007669"/>
    <property type="project" value="InterPro"/>
</dbReference>
<dbReference type="STRING" id="1765967.BW247_00970"/>
<feature type="signal peptide" evidence="3">
    <location>
        <begin position="1"/>
        <end position="50"/>
    </location>
</feature>
<name>A0A1P8UDA5_9GAMM</name>
<dbReference type="GO" id="GO:0004553">
    <property type="term" value="F:hydrolase activity, hydrolyzing O-glycosyl compounds"/>
    <property type="evidence" value="ECO:0007669"/>
    <property type="project" value="InterPro"/>
</dbReference>
<dbReference type="InterPro" id="IPR008939">
    <property type="entry name" value="Lytic_TGlycosylase_superhlx_U"/>
</dbReference>
<dbReference type="PANTHER" id="PTHR37423:SF5">
    <property type="entry name" value="SOLUBLE LYTIC MUREIN TRANSGLYCOSYLASE"/>
    <property type="match status" value="1"/>
</dbReference>
<keyword evidence="6" id="KW-1185">Reference proteome</keyword>
<dbReference type="CDD" id="cd13401">
    <property type="entry name" value="Slt70-like"/>
    <property type="match status" value="1"/>
</dbReference>
<dbReference type="Pfam" id="PF01464">
    <property type="entry name" value="SLT"/>
    <property type="match status" value="1"/>
</dbReference>
<dbReference type="Gene3D" id="1.10.530.10">
    <property type="match status" value="1"/>
</dbReference>
<evidence type="ECO:0000313" key="5">
    <source>
        <dbReference type="EMBL" id="APZ41842.1"/>
    </source>
</evidence>
<evidence type="ECO:0000256" key="3">
    <source>
        <dbReference type="SAM" id="SignalP"/>
    </source>
</evidence>
<dbReference type="Gene3D" id="1.10.1240.20">
    <property type="entry name" value="Lytic transglycosylase, superhelical linker domain"/>
    <property type="match status" value="1"/>
</dbReference>
<sequence length="684" mass="75050">MILFDEKERETGSIASSPQPILSRFGRRLGKPLRAALLIAVALTSPLAHAATSTPPAERYQQALAALQADDFGRYRTLAAGLRGYILQPYLEFAYLKATLKTAEPATVNRFLRRNTRLPIDNTLRRAWLLELARRADWTAFLATDVSGNEGTRVACARVRALGATGQTARATALAKRLWLVGYSQPNSCNPAFKRLQRNGSMPAGRVRQRLLLALRDGNPGLARYLVTLLPDTQKKRANRWLAVYAEPRKLLSLNWTELGDRAEAKQVIGSALARMGRTQPTAAHALWARLEPRLKPVLNRAERQRIARIIAVFAAVDGLPQGETWLAALPAAANTAWSREWRARAALRNGDWRGLLAAVRTMPRWQRHLSVWRYWEARALLQTGAVADGRKLADTLSRQFSYYGFLAADLVQRPYAQGPQPRPPDIALQKKVGGMYLTRVALALHRADQTDDAGSVWRALIRELAPAARMAAARLAQAQGWSYGAYTAAAQSGAYGRSPLTFPLAHWHTVRTVAHDNDVPPALMLAMMRQESAFQSTVCSTAGACGLMQLMPATACWIGKRTDLGKDACDLDLLSEPDLSIRAGGAYLGYLMNIFADDTVAAVAAYNAGPGNVNAWLAQPALRADAARWIATLPFGETRRYLEAVLFNRVVYAQRSRPSTEQAPAALRLSGLLGSLSIPVSAK</sequence>
<dbReference type="InterPro" id="IPR008258">
    <property type="entry name" value="Transglycosylase_SLT_dom_1"/>
</dbReference>
<accession>A0A1P8UDA5</accession>